<dbReference type="CDD" id="cd01106">
    <property type="entry name" value="HTH_TipAL-Mta"/>
    <property type="match status" value="1"/>
</dbReference>
<evidence type="ECO:0000256" key="1">
    <source>
        <dbReference type="ARBA" id="ARBA00023125"/>
    </source>
</evidence>
<dbReference type="PANTHER" id="PTHR30204">
    <property type="entry name" value="REDOX-CYCLING DRUG-SENSING TRANSCRIPTIONAL ACTIVATOR SOXR"/>
    <property type="match status" value="1"/>
</dbReference>
<sequence length="315" mass="36614">MKKWYAKELAILAQVSVRTLHYYDKIGLLKPSLRQSNNYRLYSEADLLKLQQIIALKFFGFELSQIKQLLSKNDNVLQNLALQSKFLQQKAESLLAASSILDRMSSECSANKSIPWENVIELIEVYKMTQQLEDAWVKEIFTPTELKEYVKFETELKSNSTPEQKEMFEKKWFNLVKEFKDNLHNDPNSKVGIDLGKKLMDWVNNLYGKKYAHLRTKKFEKGFAEGKGLEQHGLNSEIVAWMDKAMDAYLKQRAYSILDNFGKISLPQLLSDWNHLMDEICGDQIDKKATIIALALENEKISQEAKEWLKANFNL</sequence>
<dbReference type="InterPro" id="IPR000551">
    <property type="entry name" value="MerR-type_HTH_dom"/>
</dbReference>
<keyword evidence="1" id="KW-0238">DNA-binding</keyword>
<proteinExistence type="predicted"/>
<gene>
    <name evidence="3" type="primary">merR_1</name>
    <name evidence="3" type="ORF">NCTC13316_01118</name>
</gene>
<dbReference type="RefSeq" id="WP_115330693.1">
    <property type="nucleotide sequence ID" value="NZ_CAAAHP010000001.1"/>
</dbReference>
<dbReference type="InterPro" id="IPR047057">
    <property type="entry name" value="MerR_fam"/>
</dbReference>
<dbReference type="EMBL" id="UGOD01000001">
    <property type="protein sequence ID" value="STX51028.1"/>
    <property type="molecule type" value="Genomic_DNA"/>
</dbReference>
<accession>A0A378JK16</accession>
<dbReference type="Gene3D" id="1.10.1660.10">
    <property type="match status" value="1"/>
</dbReference>
<evidence type="ECO:0000313" key="4">
    <source>
        <dbReference type="Proteomes" id="UP000254794"/>
    </source>
</evidence>
<dbReference type="OrthoDB" id="9808480at2"/>
<protein>
    <submittedName>
        <fullName evidence="3">MerR family transcriptional regulator</fullName>
    </submittedName>
</protein>
<dbReference type="GO" id="GO:0003700">
    <property type="term" value="F:DNA-binding transcription factor activity"/>
    <property type="evidence" value="ECO:0007669"/>
    <property type="project" value="InterPro"/>
</dbReference>
<evidence type="ECO:0000313" key="3">
    <source>
        <dbReference type="EMBL" id="STX51028.1"/>
    </source>
</evidence>
<feature type="domain" description="HTH merR-type" evidence="2">
    <location>
        <begin position="7"/>
        <end position="72"/>
    </location>
</feature>
<organism evidence="3 4">
    <name type="scientific">Legionella busanensis</name>
    <dbReference type="NCBI Taxonomy" id="190655"/>
    <lineage>
        <taxon>Bacteria</taxon>
        <taxon>Pseudomonadati</taxon>
        <taxon>Pseudomonadota</taxon>
        <taxon>Gammaproteobacteria</taxon>
        <taxon>Legionellales</taxon>
        <taxon>Legionellaceae</taxon>
        <taxon>Legionella</taxon>
    </lineage>
</organism>
<evidence type="ECO:0000259" key="2">
    <source>
        <dbReference type="PROSITE" id="PS50937"/>
    </source>
</evidence>
<dbReference type="GO" id="GO:0003677">
    <property type="term" value="F:DNA binding"/>
    <property type="evidence" value="ECO:0007669"/>
    <property type="project" value="UniProtKB-KW"/>
</dbReference>
<reference evidence="3 4" key="1">
    <citation type="submission" date="2018-06" db="EMBL/GenBank/DDBJ databases">
        <authorList>
            <consortium name="Pathogen Informatics"/>
            <person name="Doyle S."/>
        </authorList>
    </citation>
    <scope>NUCLEOTIDE SEQUENCE [LARGE SCALE GENOMIC DNA]</scope>
    <source>
        <strain evidence="3 4">NCTC13316</strain>
    </source>
</reference>
<dbReference type="Proteomes" id="UP000254794">
    <property type="component" value="Unassembled WGS sequence"/>
</dbReference>
<keyword evidence="4" id="KW-1185">Reference proteome</keyword>
<dbReference type="PANTHER" id="PTHR30204:SF96">
    <property type="entry name" value="CHROMOSOME-ANCHORING PROTEIN RACA"/>
    <property type="match status" value="1"/>
</dbReference>
<dbReference type="InterPro" id="IPR009061">
    <property type="entry name" value="DNA-bd_dom_put_sf"/>
</dbReference>
<dbReference type="Pfam" id="PF13411">
    <property type="entry name" value="MerR_1"/>
    <property type="match status" value="1"/>
</dbReference>
<dbReference type="SUPFAM" id="SSF46955">
    <property type="entry name" value="Putative DNA-binding domain"/>
    <property type="match status" value="1"/>
</dbReference>
<dbReference type="PROSITE" id="PS50937">
    <property type="entry name" value="HTH_MERR_2"/>
    <property type="match status" value="1"/>
</dbReference>
<dbReference type="AlphaFoldDB" id="A0A378JK16"/>
<name>A0A378JK16_9GAMM</name>
<dbReference type="SMART" id="SM00422">
    <property type="entry name" value="HTH_MERR"/>
    <property type="match status" value="1"/>
</dbReference>